<evidence type="ECO:0000256" key="1">
    <source>
        <dbReference type="SAM" id="MobiDB-lite"/>
    </source>
</evidence>
<dbReference type="Proteomes" id="UP000321353">
    <property type="component" value="Chromosome"/>
</dbReference>
<dbReference type="KEGG" id="smam:Mal15_11240"/>
<protein>
    <submittedName>
        <fullName evidence="3">Uncharacterized protein</fullName>
    </submittedName>
</protein>
<dbReference type="EMBL" id="CP036264">
    <property type="protein sequence ID" value="QEF97089.1"/>
    <property type="molecule type" value="Genomic_DNA"/>
</dbReference>
<gene>
    <name evidence="3" type="ORF">Mal15_11240</name>
</gene>
<feature type="signal peptide" evidence="2">
    <location>
        <begin position="1"/>
        <end position="17"/>
    </location>
</feature>
<dbReference type="AlphaFoldDB" id="A0A5B9M8X3"/>
<reference evidence="3 4" key="1">
    <citation type="submission" date="2019-02" db="EMBL/GenBank/DDBJ databases">
        <title>Planctomycetal bacteria perform biofilm scaping via a novel small molecule.</title>
        <authorList>
            <person name="Jeske O."/>
            <person name="Boedeker C."/>
            <person name="Wiegand S."/>
            <person name="Breitling P."/>
            <person name="Kallscheuer N."/>
            <person name="Jogler M."/>
            <person name="Rohde M."/>
            <person name="Petersen J."/>
            <person name="Medema M.H."/>
            <person name="Surup F."/>
            <person name="Jogler C."/>
        </authorList>
    </citation>
    <scope>NUCLEOTIDE SEQUENCE [LARGE SCALE GENOMIC DNA]</scope>
    <source>
        <strain evidence="3 4">Mal15</strain>
    </source>
</reference>
<evidence type="ECO:0000313" key="3">
    <source>
        <dbReference type="EMBL" id="QEF97089.1"/>
    </source>
</evidence>
<keyword evidence="2" id="KW-0732">Signal</keyword>
<evidence type="ECO:0000256" key="2">
    <source>
        <dbReference type="SAM" id="SignalP"/>
    </source>
</evidence>
<organism evidence="3 4">
    <name type="scientific">Stieleria maiorica</name>
    <dbReference type="NCBI Taxonomy" id="2795974"/>
    <lineage>
        <taxon>Bacteria</taxon>
        <taxon>Pseudomonadati</taxon>
        <taxon>Planctomycetota</taxon>
        <taxon>Planctomycetia</taxon>
        <taxon>Pirellulales</taxon>
        <taxon>Pirellulaceae</taxon>
        <taxon>Stieleria</taxon>
    </lineage>
</organism>
<feature type="chain" id="PRO_5022809509" evidence="2">
    <location>
        <begin position="18"/>
        <end position="143"/>
    </location>
</feature>
<sequence precursor="true">MHLMIYIAALSAASLSAANFSATGILPPTRHDSNTTEAEVDLVELNHFLDDHGREVFRQVVFFDWSRKNRQFEVRAWRLVKHPSQLPRQVDQSATYLIRWQDKSITRQVRAKSMRETWSQEDPERVNRALLPENQRRPLWPTK</sequence>
<proteinExistence type="predicted"/>
<name>A0A5B9M8X3_9BACT</name>
<feature type="region of interest" description="Disordered" evidence="1">
    <location>
        <begin position="114"/>
        <end position="143"/>
    </location>
</feature>
<dbReference type="RefSeq" id="WP_147866815.1">
    <property type="nucleotide sequence ID" value="NZ_CP036264.1"/>
</dbReference>
<evidence type="ECO:0000313" key="4">
    <source>
        <dbReference type="Proteomes" id="UP000321353"/>
    </source>
</evidence>
<accession>A0A5B9M8X3</accession>
<keyword evidence="4" id="KW-1185">Reference proteome</keyword>